<proteinExistence type="predicted"/>
<evidence type="ECO:0000313" key="2">
    <source>
        <dbReference type="Proteomes" id="UP000554235"/>
    </source>
</evidence>
<organism evidence="1 2">
    <name type="scientific">Fusarium albosuccineum</name>
    <dbReference type="NCBI Taxonomy" id="1237068"/>
    <lineage>
        <taxon>Eukaryota</taxon>
        <taxon>Fungi</taxon>
        <taxon>Dikarya</taxon>
        <taxon>Ascomycota</taxon>
        <taxon>Pezizomycotina</taxon>
        <taxon>Sordariomycetes</taxon>
        <taxon>Hypocreomycetidae</taxon>
        <taxon>Hypocreales</taxon>
        <taxon>Nectriaceae</taxon>
        <taxon>Fusarium</taxon>
        <taxon>Fusarium decemcellulare species complex</taxon>
    </lineage>
</organism>
<dbReference type="EMBL" id="JAADYS010004170">
    <property type="protein sequence ID" value="KAF4435164.1"/>
    <property type="molecule type" value="Genomic_DNA"/>
</dbReference>
<keyword evidence="2" id="KW-1185">Reference proteome</keyword>
<comment type="caution">
    <text evidence="1">The sequence shown here is derived from an EMBL/GenBank/DDBJ whole genome shotgun (WGS) entry which is preliminary data.</text>
</comment>
<accession>A0A8H4NEY9</accession>
<feature type="non-terminal residue" evidence="1">
    <location>
        <position position="1"/>
    </location>
</feature>
<gene>
    <name evidence="1" type="ORF">FALBO_17464</name>
</gene>
<name>A0A8H4NEY9_9HYPO</name>
<sequence>MPGIPLHALDNLKAKLRAAFKKKEDKPAEPAPAPAP</sequence>
<dbReference type="AlphaFoldDB" id="A0A8H4NEY9"/>
<protein>
    <submittedName>
        <fullName evidence="1">Uncharacterized protein</fullName>
    </submittedName>
</protein>
<reference evidence="1 2" key="1">
    <citation type="submission" date="2020-01" db="EMBL/GenBank/DDBJ databases">
        <title>Identification and distribution of gene clusters putatively required for synthesis of sphingolipid metabolism inhibitors in phylogenetically diverse species of the filamentous fungus Fusarium.</title>
        <authorList>
            <person name="Kim H.-S."/>
            <person name="Busman M."/>
            <person name="Brown D.W."/>
            <person name="Divon H."/>
            <person name="Uhlig S."/>
            <person name="Proctor R.H."/>
        </authorList>
    </citation>
    <scope>NUCLEOTIDE SEQUENCE [LARGE SCALE GENOMIC DNA]</scope>
    <source>
        <strain evidence="1 2">NRRL 20459</strain>
    </source>
</reference>
<dbReference type="Proteomes" id="UP000554235">
    <property type="component" value="Unassembled WGS sequence"/>
</dbReference>
<evidence type="ECO:0000313" key="1">
    <source>
        <dbReference type="EMBL" id="KAF4435164.1"/>
    </source>
</evidence>